<dbReference type="InterPro" id="IPR042150">
    <property type="entry name" value="MmRce1-like"/>
</dbReference>
<feature type="transmembrane region" description="Helical" evidence="1">
    <location>
        <begin position="74"/>
        <end position="96"/>
    </location>
</feature>
<dbReference type="RefSeq" id="WP_186840754.1">
    <property type="nucleotide sequence ID" value="NZ_WJBC01000001.1"/>
</dbReference>
<keyword evidence="1" id="KW-0472">Membrane</keyword>
<keyword evidence="4" id="KW-1185">Reference proteome</keyword>
<gene>
    <name evidence="3" type="ORF">GH808_00025</name>
</gene>
<evidence type="ECO:0000259" key="2">
    <source>
        <dbReference type="Pfam" id="PF02517"/>
    </source>
</evidence>
<keyword evidence="1" id="KW-1133">Transmembrane helix</keyword>
<reference evidence="3 4" key="1">
    <citation type="journal article" date="2020" name="mSystems">
        <title>Defining Genomic and Predicted Metabolic Features of the Acetobacterium Genus.</title>
        <authorList>
            <person name="Ross D.E."/>
            <person name="Marshall C.W."/>
            <person name="Gulliver D."/>
            <person name="May H.D."/>
            <person name="Norman R.S."/>
        </authorList>
    </citation>
    <scope>NUCLEOTIDE SEQUENCE [LARGE SCALE GENOMIC DNA]</scope>
    <source>
        <strain evidence="3 4">DSM 8238</strain>
    </source>
</reference>
<proteinExistence type="predicted"/>
<dbReference type="Pfam" id="PF02517">
    <property type="entry name" value="Rce1-like"/>
    <property type="match status" value="1"/>
</dbReference>
<dbReference type="Proteomes" id="UP000603234">
    <property type="component" value="Unassembled WGS sequence"/>
</dbReference>
<keyword evidence="3" id="KW-0378">Hydrolase</keyword>
<keyword evidence="3" id="KW-0645">Protease</keyword>
<keyword evidence="1" id="KW-0812">Transmembrane</keyword>
<feature type="transmembrane region" description="Helical" evidence="1">
    <location>
        <begin position="170"/>
        <end position="193"/>
    </location>
</feature>
<evidence type="ECO:0000313" key="4">
    <source>
        <dbReference type="Proteomes" id="UP000603234"/>
    </source>
</evidence>
<sequence length="301" mass="32790">MKRLGIFLATTFILTWSLEFILMANGGYSNPYLIFILSGVMLIPAISVVITRLITHEGFKKFGLKPHFKGNIKFYLMAWFGPSVLILTGAALYFLIFPSHFDPTMSSITQVYQAQGIDVTASSMTTIFIAQFAAGMLLSPVLNIITTLGEEIGWRGYLLPKLREHYSDRIAIVISGAIWGLWHAPIIAMGHNYGTGYPFYPWGGILAMIAFCLFIGSFFSYLVIRTKSVLPAAIGHGALNGFVGITAFFTIGDVSPFIGPMATGIIGGIGFIVIGTICFVLVGRQAKPHSLNLNTVTAKTE</sequence>
<protein>
    <submittedName>
        <fullName evidence="3">CPBP family intramembrane metalloprotease</fullName>
    </submittedName>
</protein>
<evidence type="ECO:0000256" key="1">
    <source>
        <dbReference type="SAM" id="Phobius"/>
    </source>
</evidence>
<feature type="domain" description="CAAX prenyl protease 2/Lysostaphin resistance protein A-like" evidence="2">
    <location>
        <begin position="136"/>
        <end position="241"/>
    </location>
</feature>
<feature type="transmembrane region" description="Helical" evidence="1">
    <location>
        <begin position="257"/>
        <end position="282"/>
    </location>
</feature>
<dbReference type="EMBL" id="WJBC01000001">
    <property type="protein sequence ID" value="MBC3802829.1"/>
    <property type="molecule type" value="Genomic_DNA"/>
</dbReference>
<feature type="transmembrane region" description="Helical" evidence="1">
    <location>
        <begin position="33"/>
        <end position="54"/>
    </location>
</feature>
<name>A0ABR6WR99_9FIRM</name>
<keyword evidence="3" id="KW-0482">Metalloprotease</keyword>
<organism evidence="3 4">
    <name type="scientific">Acetobacterium fimetarium</name>
    <dbReference type="NCBI Taxonomy" id="52691"/>
    <lineage>
        <taxon>Bacteria</taxon>
        <taxon>Bacillati</taxon>
        <taxon>Bacillota</taxon>
        <taxon>Clostridia</taxon>
        <taxon>Eubacteriales</taxon>
        <taxon>Eubacteriaceae</taxon>
        <taxon>Acetobacterium</taxon>
    </lineage>
</organism>
<dbReference type="GO" id="GO:0008237">
    <property type="term" value="F:metallopeptidase activity"/>
    <property type="evidence" value="ECO:0007669"/>
    <property type="project" value="UniProtKB-KW"/>
</dbReference>
<evidence type="ECO:0000313" key="3">
    <source>
        <dbReference type="EMBL" id="MBC3802829.1"/>
    </source>
</evidence>
<accession>A0ABR6WR99</accession>
<feature type="transmembrane region" description="Helical" evidence="1">
    <location>
        <begin position="128"/>
        <end position="149"/>
    </location>
</feature>
<dbReference type="PANTHER" id="PTHR35797:SF1">
    <property type="entry name" value="PROTEASE"/>
    <property type="match status" value="1"/>
</dbReference>
<feature type="transmembrane region" description="Helical" evidence="1">
    <location>
        <begin position="229"/>
        <end position="251"/>
    </location>
</feature>
<dbReference type="InterPro" id="IPR003675">
    <property type="entry name" value="Rce1/LyrA-like_dom"/>
</dbReference>
<dbReference type="PANTHER" id="PTHR35797">
    <property type="entry name" value="PROTEASE-RELATED"/>
    <property type="match status" value="1"/>
</dbReference>
<feature type="transmembrane region" description="Helical" evidence="1">
    <location>
        <begin position="199"/>
        <end position="222"/>
    </location>
</feature>
<comment type="caution">
    <text evidence="3">The sequence shown here is derived from an EMBL/GenBank/DDBJ whole genome shotgun (WGS) entry which is preliminary data.</text>
</comment>